<dbReference type="InterPro" id="IPR020904">
    <property type="entry name" value="Sc_DH/Rdtase_CS"/>
</dbReference>
<dbReference type="OrthoDB" id="9808187at2"/>
<dbReference type="EMBL" id="RBIL01000002">
    <property type="protein sequence ID" value="RKQ86839.1"/>
    <property type="molecule type" value="Genomic_DNA"/>
</dbReference>
<dbReference type="SMART" id="SM00822">
    <property type="entry name" value="PKS_KR"/>
    <property type="match status" value="1"/>
</dbReference>
<dbReference type="Pfam" id="PF13561">
    <property type="entry name" value="adh_short_C2"/>
    <property type="match status" value="1"/>
</dbReference>
<dbReference type="Gene3D" id="3.40.50.720">
    <property type="entry name" value="NAD(P)-binding Rossmann-like Domain"/>
    <property type="match status" value="1"/>
</dbReference>
<comment type="caution">
    <text evidence="4">The sequence shown here is derived from an EMBL/GenBank/DDBJ whole genome shotgun (WGS) entry which is preliminary data.</text>
</comment>
<dbReference type="PANTHER" id="PTHR42879">
    <property type="entry name" value="3-OXOACYL-(ACYL-CARRIER-PROTEIN) REDUCTASE"/>
    <property type="match status" value="1"/>
</dbReference>
<protein>
    <submittedName>
        <fullName evidence="4">3-oxoacyl-[acyl-carrier-protein] reductase</fullName>
    </submittedName>
</protein>
<dbReference type="PROSITE" id="PS00061">
    <property type="entry name" value="ADH_SHORT"/>
    <property type="match status" value="1"/>
</dbReference>
<dbReference type="PANTHER" id="PTHR42879:SF2">
    <property type="entry name" value="3-OXOACYL-[ACYL-CARRIER-PROTEIN] REDUCTASE FABG"/>
    <property type="match status" value="1"/>
</dbReference>
<dbReference type="NCBIfam" id="NF009466">
    <property type="entry name" value="PRK12826.1-2"/>
    <property type="match status" value="1"/>
</dbReference>
<dbReference type="PRINTS" id="PR00081">
    <property type="entry name" value="GDHRDH"/>
</dbReference>
<evidence type="ECO:0000256" key="1">
    <source>
        <dbReference type="ARBA" id="ARBA00006484"/>
    </source>
</evidence>
<evidence type="ECO:0000313" key="5">
    <source>
        <dbReference type="Proteomes" id="UP000278962"/>
    </source>
</evidence>
<evidence type="ECO:0000256" key="2">
    <source>
        <dbReference type="ARBA" id="ARBA00023002"/>
    </source>
</evidence>
<organism evidence="4 5">
    <name type="scientific">Solirubrobacter pauli</name>
    <dbReference type="NCBI Taxonomy" id="166793"/>
    <lineage>
        <taxon>Bacteria</taxon>
        <taxon>Bacillati</taxon>
        <taxon>Actinomycetota</taxon>
        <taxon>Thermoleophilia</taxon>
        <taxon>Solirubrobacterales</taxon>
        <taxon>Solirubrobacteraceae</taxon>
        <taxon>Solirubrobacter</taxon>
    </lineage>
</organism>
<dbReference type="InterPro" id="IPR057326">
    <property type="entry name" value="KR_dom"/>
</dbReference>
<accession>A0A660L1N5</accession>
<dbReference type="AlphaFoldDB" id="A0A660L1N5"/>
<dbReference type="Proteomes" id="UP000278962">
    <property type="component" value="Unassembled WGS sequence"/>
</dbReference>
<dbReference type="FunFam" id="3.40.50.720:FF:000173">
    <property type="entry name" value="3-oxoacyl-[acyl-carrier protein] reductase"/>
    <property type="match status" value="1"/>
</dbReference>
<evidence type="ECO:0000259" key="3">
    <source>
        <dbReference type="SMART" id="SM00822"/>
    </source>
</evidence>
<gene>
    <name evidence="4" type="ORF">C8N24_4854</name>
</gene>
<comment type="similarity">
    <text evidence="1">Belongs to the short-chain dehydrogenases/reductases (SDR) family.</text>
</comment>
<reference evidence="4 5" key="1">
    <citation type="submission" date="2018-10" db="EMBL/GenBank/DDBJ databases">
        <title>Genomic Encyclopedia of Archaeal and Bacterial Type Strains, Phase II (KMG-II): from individual species to whole genera.</title>
        <authorList>
            <person name="Goeker M."/>
        </authorList>
    </citation>
    <scope>NUCLEOTIDE SEQUENCE [LARGE SCALE GENOMIC DNA]</scope>
    <source>
        <strain evidence="4 5">DSM 14954</strain>
    </source>
</reference>
<dbReference type="GO" id="GO:0016491">
    <property type="term" value="F:oxidoreductase activity"/>
    <property type="evidence" value="ECO:0007669"/>
    <property type="project" value="UniProtKB-KW"/>
</dbReference>
<dbReference type="InterPro" id="IPR050259">
    <property type="entry name" value="SDR"/>
</dbReference>
<proteinExistence type="inferred from homology"/>
<dbReference type="PRINTS" id="PR00080">
    <property type="entry name" value="SDRFAMILY"/>
</dbReference>
<dbReference type="GO" id="GO:0032787">
    <property type="term" value="P:monocarboxylic acid metabolic process"/>
    <property type="evidence" value="ECO:0007669"/>
    <property type="project" value="UniProtKB-ARBA"/>
</dbReference>
<name>A0A660L1N5_9ACTN</name>
<dbReference type="InterPro" id="IPR036291">
    <property type="entry name" value="NAD(P)-bd_dom_sf"/>
</dbReference>
<sequence length="274" mass="29015">MAIIETHGETAPKLDDDLSGRVAFVTGGTRGIGAAISRRLAARGATVVAGFAHDEASAARFTADCAWTEVPISVHRSDISSPDECRRSVQEVLDRCGRLDILVNNAGITADRITLRMSDDDWHRVLAVNLSGAFFTAQAALPHMLEQAAGRIVNISSIIGQTGNVGQVNYAASKSGLFGLTMSLAKEAAFMLKRAERLDPDGRNVTVNAVAPGFVETDMLATVPGKVLDGIRAQVPLNRLGRPEEVARAVEFLVSDASAYITGQVIAVNGGMEM</sequence>
<dbReference type="SUPFAM" id="SSF51735">
    <property type="entry name" value="NAD(P)-binding Rossmann-fold domains"/>
    <property type="match status" value="1"/>
</dbReference>
<keyword evidence="2" id="KW-0560">Oxidoreductase</keyword>
<evidence type="ECO:0000313" key="4">
    <source>
        <dbReference type="EMBL" id="RKQ86839.1"/>
    </source>
</evidence>
<feature type="domain" description="Ketoreductase" evidence="3">
    <location>
        <begin position="21"/>
        <end position="246"/>
    </location>
</feature>
<dbReference type="RefSeq" id="WP_121254913.1">
    <property type="nucleotide sequence ID" value="NZ_RBIL01000002.1"/>
</dbReference>
<dbReference type="InterPro" id="IPR002347">
    <property type="entry name" value="SDR_fam"/>
</dbReference>
<keyword evidence="5" id="KW-1185">Reference proteome</keyword>